<dbReference type="Pfam" id="PF13426">
    <property type="entry name" value="PAS_9"/>
    <property type="match status" value="1"/>
</dbReference>
<evidence type="ECO:0008006" key="7">
    <source>
        <dbReference type="Google" id="ProtNLM"/>
    </source>
</evidence>
<evidence type="ECO:0000256" key="1">
    <source>
        <dbReference type="SAM" id="Phobius"/>
    </source>
</evidence>
<evidence type="ECO:0000259" key="3">
    <source>
        <dbReference type="PROSITE" id="PS50113"/>
    </source>
</evidence>
<dbReference type="InterPro" id="IPR033424">
    <property type="entry name" value="MASE4"/>
</dbReference>
<feature type="transmembrane region" description="Helical" evidence="1">
    <location>
        <begin position="26"/>
        <end position="45"/>
    </location>
</feature>
<keyword evidence="6" id="KW-1185">Reference proteome</keyword>
<feature type="transmembrane region" description="Helical" evidence="1">
    <location>
        <begin position="125"/>
        <end position="145"/>
    </location>
</feature>
<dbReference type="InterPro" id="IPR029787">
    <property type="entry name" value="Nucleotide_cyclase"/>
</dbReference>
<feature type="transmembrane region" description="Helical" evidence="1">
    <location>
        <begin position="204"/>
        <end position="224"/>
    </location>
</feature>
<feature type="transmembrane region" description="Helical" evidence="1">
    <location>
        <begin position="231"/>
        <end position="251"/>
    </location>
</feature>
<dbReference type="NCBIfam" id="TIGR00254">
    <property type="entry name" value="GGDEF"/>
    <property type="match status" value="1"/>
</dbReference>
<comment type="caution">
    <text evidence="5">The sequence shown here is derived from an EMBL/GenBank/DDBJ whole genome shotgun (WGS) entry which is preliminary data.</text>
</comment>
<evidence type="ECO:0000313" key="5">
    <source>
        <dbReference type="EMBL" id="TFE87232.1"/>
    </source>
</evidence>
<dbReference type="PROSITE" id="PS50887">
    <property type="entry name" value="GGDEF"/>
    <property type="match status" value="1"/>
</dbReference>
<feature type="transmembrane region" description="Helical" evidence="1">
    <location>
        <begin position="51"/>
        <end position="74"/>
    </location>
</feature>
<reference evidence="5 6" key="1">
    <citation type="submission" date="2017-03" db="EMBL/GenBank/DDBJ databases">
        <title>Isolation of Levoglucosan Utilizing Bacteria.</title>
        <authorList>
            <person name="Arya A.S."/>
        </authorList>
    </citation>
    <scope>NUCLEOTIDE SEQUENCE [LARGE SCALE GENOMIC DNA]</scope>
    <source>
        <strain evidence="5 6">MEC069</strain>
    </source>
</reference>
<keyword evidence="1" id="KW-0812">Transmembrane</keyword>
<dbReference type="Pfam" id="PF17158">
    <property type="entry name" value="MASE4"/>
    <property type="match status" value="1"/>
</dbReference>
<dbReference type="InterPro" id="IPR000160">
    <property type="entry name" value="GGDEF_dom"/>
</dbReference>
<feature type="transmembrane region" description="Helical" evidence="1">
    <location>
        <begin position="257"/>
        <end position="279"/>
    </location>
</feature>
<dbReference type="RefSeq" id="WP_134753236.1">
    <property type="nucleotide sequence ID" value="NZ_MYFO02000002.1"/>
</dbReference>
<dbReference type="EMBL" id="MYFO01000014">
    <property type="protein sequence ID" value="TFE87232.1"/>
    <property type="molecule type" value="Genomic_DNA"/>
</dbReference>
<feature type="transmembrane region" description="Helical" evidence="1">
    <location>
        <begin position="157"/>
        <end position="184"/>
    </location>
</feature>
<dbReference type="InterPro" id="IPR052163">
    <property type="entry name" value="DGC-Regulatory_Protein"/>
</dbReference>
<keyword evidence="1" id="KW-0472">Membrane</keyword>
<dbReference type="Gene3D" id="3.30.450.20">
    <property type="entry name" value="PAS domain"/>
    <property type="match status" value="1"/>
</dbReference>
<keyword evidence="1" id="KW-1133">Transmembrane helix</keyword>
<dbReference type="PROSITE" id="PS50113">
    <property type="entry name" value="PAC"/>
    <property type="match status" value="1"/>
</dbReference>
<feature type="domain" description="PAS" evidence="2">
    <location>
        <begin position="291"/>
        <end position="361"/>
    </location>
</feature>
<dbReference type="CDD" id="cd01949">
    <property type="entry name" value="GGDEF"/>
    <property type="match status" value="1"/>
</dbReference>
<evidence type="ECO:0000259" key="2">
    <source>
        <dbReference type="PROSITE" id="PS50112"/>
    </source>
</evidence>
<evidence type="ECO:0000313" key="6">
    <source>
        <dbReference type="Proteomes" id="UP000298246"/>
    </source>
</evidence>
<feature type="transmembrane region" description="Helical" evidence="1">
    <location>
        <begin position="86"/>
        <end position="105"/>
    </location>
</feature>
<dbReference type="PROSITE" id="PS50112">
    <property type="entry name" value="PAS"/>
    <property type="match status" value="1"/>
</dbReference>
<dbReference type="SUPFAM" id="SSF55073">
    <property type="entry name" value="Nucleotide cyclase"/>
    <property type="match status" value="1"/>
</dbReference>
<dbReference type="SMART" id="SM00086">
    <property type="entry name" value="PAC"/>
    <property type="match status" value="1"/>
</dbReference>
<accession>A0A4Y8Q1H1</accession>
<organism evidence="5 6">
    <name type="scientific">Paenibacillus athensensis</name>
    <dbReference type="NCBI Taxonomy" id="1967502"/>
    <lineage>
        <taxon>Bacteria</taxon>
        <taxon>Bacillati</taxon>
        <taxon>Bacillota</taxon>
        <taxon>Bacilli</taxon>
        <taxon>Bacillales</taxon>
        <taxon>Paenibacillaceae</taxon>
        <taxon>Paenibacillus</taxon>
    </lineage>
</organism>
<dbReference type="InterPro" id="IPR000700">
    <property type="entry name" value="PAS-assoc_C"/>
</dbReference>
<gene>
    <name evidence="5" type="ORF">B5M42_12335</name>
</gene>
<protein>
    <recommendedName>
        <fullName evidence="7">Diguanylate cyclase</fullName>
    </recommendedName>
</protein>
<dbReference type="PANTHER" id="PTHR46663">
    <property type="entry name" value="DIGUANYLATE CYCLASE DGCT-RELATED"/>
    <property type="match status" value="1"/>
</dbReference>
<dbReference type="Proteomes" id="UP000298246">
    <property type="component" value="Unassembled WGS sequence"/>
</dbReference>
<dbReference type="AlphaFoldDB" id="A0A4Y8Q1H1"/>
<dbReference type="NCBIfam" id="TIGR00229">
    <property type="entry name" value="sensory_box"/>
    <property type="match status" value="1"/>
</dbReference>
<dbReference type="FunFam" id="3.30.70.270:FF:000001">
    <property type="entry name" value="Diguanylate cyclase domain protein"/>
    <property type="match status" value="1"/>
</dbReference>
<dbReference type="InterPro" id="IPR035965">
    <property type="entry name" value="PAS-like_dom_sf"/>
</dbReference>
<proteinExistence type="predicted"/>
<evidence type="ECO:0000259" key="4">
    <source>
        <dbReference type="PROSITE" id="PS50887"/>
    </source>
</evidence>
<dbReference type="PANTHER" id="PTHR46663:SF3">
    <property type="entry name" value="SLL0267 PROTEIN"/>
    <property type="match status" value="1"/>
</dbReference>
<feature type="domain" description="PAC" evidence="3">
    <location>
        <begin position="365"/>
        <end position="417"/>
    </location>
</feature>
<name>A0A4Y8Q1H1_9BACL</name>
<dbReference type="InterPro" id="IPR043128">
    <property type="entry name" value="Rev_trsase/Diguanyl_cyclase"/>
</dbReference>
<dbReference type="InterPro" id="IPR000014">
    <property type="entry name" value="PAS"/>
</dbReference>
<dbReference type="SMART" id="SM00091">
    <property type="entry name" value="PAS"/>
    <property type="match status" value="1"/>
</dbReference>
<dbReference type="Pfam" id="PF00990">
    <property type="entry name" value="GGDEF"/>
    <property type="match status" value="1"/>
</dbReference>
<dbReference type="SUPFAM" id="SSF55785">
    <property type="entry name" value="PYP-like sensor domain (PAS domain)"/>
    <property type="match status" value="1"/>
</dbReference>
<dbReference type="Gene3D" id="3.30.70.270">
    <property type="match status" value="1"/>
</dbReference>
<dbReference type="SMART" id="SM00267">
    <property type="entry name" value="GGDEF"/>
    <property type="match status" value="1"/>
</dbReference>
<dbReference type="CDD" id="cd00130">
    <property type="entry name" value="PAS"/>
    <property type="match status" value="1"/>
</dbReference>
<dbReference type="InterPro" id="IPR001610">
    <property type="entry name" value="PAC"/>
</dbReference>
<dbReference type="OrthoDB" id="9759607at2"/>
<feature type="domain" description="GGDEF" evidence="4">
    <location>
        <begin position="449"/>
        <end position="582"/>
    </location>
</feature>
<sequence length="582" mass="63667">MKASESGAAFTLNLTGSLPSRRHKTAALVVGLLLAAVVTAALPLARHAGTAVPAFLPAFIAAVFFGEMVTMYLVYSEFQVSRSPSLLVLGSAYLYSGLIVVPHILTFPGVFAEQGLLHAGTQSATWLWVFWHGGYPALIGLYVWVEKRFGARPVKPALAGRLLAVAVTATVALVIGLTLLAIFGGDALPAIIQKNNYRILITSGVGPVVWALNLLAFLAVFLVLRGKTIIHVWLIIAMLASLLDVTLTLFSGSRYSLGWYVARMNSLLSAGVVLAVLLYEIRSLYYRIVRQERIFRTVFEFAAVGIARIDLQQKPLEANQAFLDMLGYRMNELQQRSLPEFQHAEDSRIDQRLLEELIAGERSNVQIEKRYLHKNGSLVWANSIVSLVRGVNDEPEFFIGMVEDITRRKEFERQIHFQAYHDALTGLPNRALFGERLQAGVQAAARQAGSLGLLFLDLDGFKRVNDTLGHDIGDLLLQSVAERLRACIGPEDLAARMGGDEFTVIVGGAPKEADIRHLSERILGALAVPFTLNGHEAAVSASIGLCLYPQHGEDVQTLMKHADLAMYAAKEAGKNRVAVFSK</sequence>